<dbReference type="Proteomes" id="UP000838763">
    <property type="component" value="Unassembled WGS sequence"/>
</dbReference>
<keyword evidence="2" id="KW-1133">Transmembrane helix</keyword>
<dbReference type="AlphaFoldDB" id="A0A9P1H616"/>
<organism evidence="3 4">
    <name type="scientific">Parascedosporium putredinis</name>
    <dbReference type="NCBI Taxonomy" id="1442378"/>
    <lineage>
        <taxon>Eukaryota</taxon>
        <taxon>Fungi</taxon>
        <taxon>Dikarya</taxon>
        <taxon>Ascomycota</taxon>
        <taxon>Pezizomycotina</taxon>
        <taxon>Sordariomycetes</taxon>
        <taxon>Hypocreomycetidae</taxon>
        <taxon>Microascales</taxon>
        <taxon>Microascaceae</taxon>
        <taxon>Parascedosporium</taxon>
    </lineage>
</organism>
<dbReference type="Pfam" id="PF11374">
    <property type="entry name" value="DUF3176"/>
    <property type="match status" value="1"/>
</dbReference>
<evidence type="ECO:0008006" key="5">
    <source>
        <dbReference type="Google" id="ProtNLM"/>
    </source>
</evidence>
<evidence type="ECO:0000313" key="4">
    <source>
        <dbReference type="Proteomes" id="UP000838763"/>
    </source>
</evidence>
<evidence type="ECO:0000256" key="1">
    <source>
        <dbReference type="SAM" id="MobiDB-lite"/>
    </source>
</evidence>
<keyword evidence="2" id="KW-0812">Transmembrane</keyword>
<comment type="caution">
    <text evidence="3">The sequence shown here is derived from an EMBL/GenBank/DDBJ whole genome shotgun (WGS) entry which is preliminary data.</text>
</comment>
<accession>A0A9P1H616</accession>
<evidence type="ECO:0000256" key="2">
    <source>
        <dbReference type="SAM" id="Phobius"/>
    </source>
</evidence>
<proteinExistence type="predicted"/>
<reference evidence="3" key="1">
    <citation type="submission" date="2022-11" db="EMBL/GenBank/DDBJ databases">
        <authorList>
            <person name="Scott C."/>
            <person name="Bruce N."/>
        </authorList>
    </citation>
    <scope>NUCLEOTIDE SEQUENCE</scope>
</reference>
<keyword evidence="4" id="KW-1185">Reference proteome</keyword>
<dbReference type="PANTHER" id="PTHR35394:SF5">
    <property type="entry name" value="DUF3176 DOMAIN-CONTAINING PROTEIN"/>
    <property type="match status" value="1"/>
</dbReference>
<keyword evidence="2" id="KW-0472">Membrane</keyword>
<dbReference type="PANTHER" id="PTHR35394">
    <property type="entry name" value="DUF3176 DOMAIN-CONTAINING PROTEIN"/>
    <property type="match status" value="1"/>
</dbReference>
<evidence type="ECO:0000313" key="3">
    <source>
        <dbReference type="EMBL" id="CAI4215990.1"/>
    </source>
</evidence>
<feature type="transmembrane region" description="Helical" evidence="2">
    <location>
        <begin position="118"/>
        <end position="140"/>
    </location>
</feature>
<dbReference type="OrthoDB" id="5376804at2759"/>
<feature type="region of interest" description="Disordered" evidence="1">
    <location>
        <begin position="356"/>
        <end position="386"/>
    </location>
</feature>
<dbReference type="EMBL" id="CALLCH030000014">
    <property type="protein sequence ID" value="CAI4215990.1"/>
    <property type="molecule type" value="Genomic_DNA"/>
</dbReference>
<dbReference type="InterPro" id="IPR021514">
    <property type="entry name" value="DUF3176"/>
</dbReference>
<gene>
    <name evidence="3" type="ORF">PPNO1_LOCUS5662</name>
</gene>
<feature type="transmembrane region" description="Helical" evidence="2">
    <location>
        <begin position="82"/>
        <end position="106"/>
    </location>
</feature>
<protein>
    <recommendedName>
        <fullName evidence="5">DUF3176 domain containing protein</fullName>
    </recommendedName>
</protein>
<name>A0A9P1H616_9PEZI</name>
<feature type="transmembrane region" description="Helical" evidence="2">
    <location>
        <begin position="487"/>
        <end position="509"/>
    </location>
</feature>
<sequence length="572" mass="63357">MVSAVSIPQMGYQRPAHSPQIEEDYEYKTNNSSSYGGVYVFENDQHEVSSVGMLGLEDAPNGKGTASQASRRRKRWYTRWNWSLEAANFAVSLAAFIGIIVLLWRYDQQTPPEWPLQLTLNTLVALMTTISTAGMMLPLYEAIGQWKWNMYWNKTRPLHDFHVLDLASRGFWGSCSLVARFHVKHPVSVAGALCILSALTYPITQQVLDYPSRQVGDAVDRLGITRAQTWDEANAAGITKAITDGTSSFVDHVPAHMLATCPTSKCTFPVHLVTPLSYAFLAHGADRTLAFEGDAINYAVLADFFIITSAAGNVSYPGYDRTREDAWRFRAYELLLYLCVNEYETAMEQGISVTNVTSSSTTPAGPGSENTGICEPRSDSEGEDDFEFGTPSFLGTSTNLNVIMYSQLIWNGLQSDSAIATAGSSFYLRAALWGQDDALDDAETQFERLNSLYDGLATSMSNHIRSSDALPIAGTAWKDETFVQVRWPWLTFLAAMIAMSFFFFLFTVITTHRLQVPVLKGSAIGSMLAPNPEVQSALGSLLDLDDAQQRAKFVRVRFEGEKFHLDDGNNQP</sequence>